<dbReference type="InterPro" id="IPR000237">
    <property type="entry name" value="GRIP_dom"/>
</dbReference>
<evidence type="ECO:0000256" key="3">
    <source>
        <dbReference type="ARBA" id="ARBA00023054"/>
    </source>
</evidence>
<keyword evidence="2" id="KW-0333">Golgi apparatus</keyword>
<sequence>MTSKTSPSNETQNYGHDVELKMQTLKDENTQLKDEISILKKTIKELEDWNGDYQDNNSSKNTESSNLQSTIDLLTSRNRQLENDIQRIQLQQKNNQLALERLDEYEETISQLQDELDQLRSTKKKQQTSNGEDVHRLLIEEKKRYDTIFQRLEETRLESEEKILQIETNLKENFEQEKKILRDEIQSQEKQIEIERNEREILQKFKDNHMKNEMEEQENRMKEINLREMFERQLIELNEEVQTLENDKVDLSNELNELRQQLQSRDRQIETFQTTAITPGSPPMIPSSSHIRDISPSRQTFEHESLFIQNKQELLQLNSIYDQFVTLLPGEFSLSDNTQLSLINRFMNLFEQFSTYFGTFSIIQEELDSLKQILIEKQDELEKLRTHLELTTDKLTQLHEEQSLFNKHKSYESDEDELEEILEFSQRAPSRQSLASITPGEKQQLIAQNELLSSLLNEKEQELVFLQQADKTREDLRKNLEILRSNLQQMEVDKEVKQIELNDIRNILDEKLRENSSLKKEKMYFIEKLAEFERDRQEQQAMIQILPKQTSPEKEKSPGLLTKDMSPRGQNVEQMVSQEQYEKLRIDYDQLLELSKRQHEESLSYYNEYTRIISLYNELNTKHSQLQINYDSLQSLIQQKNEAYLQCQNELNTYQNLLYHQKKKSDDIDVLNLTLNERDIQLQQLIINEKQYINKQLELESNIKILEENSFKFKSNQQLFEQIQIDLKRISHERDLAVVEKKQLENEMELNREKLLKYEENEQKLIKNIEYLQQVEQTLRNQLKQSDDLNRLQTELNVDGEQSQQILVTELELLKEEYNKLKEFNSNLNTQLQEQIKYSQNLENTQKQFQQEYEQYINEHQRQYQEQISISARLTNENNEIRQRLEEYNQAQSSIYHLNDEMKTKDLLINKLQNEIDSKTKQIIDYNENVQTTNNTRIEKQIVKNILLSYFHTPFDKQQEVIPILSALVGFTQDEYDKAMNAMTNNYNNINTSTSWLTGWLGTNPSKSKSDIPVYHPDKSFAELLIQYVDQESTDNLQQPITKSNTEEYNSTDQQLNTVTSISSNNERDTNLMNQSSLPTSTISTDKISQI</sequence>
<comment type="caution">
    <text evidence="7">The sequence shown here is derived from an EMBL/GenBank/DDBJ whole genome shotgun (WGS) entry which is preliminary data.</text>
</comment>
<feature type="coiled-coil region" evidence="4">
    <location>
        <begin position="442"/>
        <end position="521"/>
    </location>
</feature>
<dbReference type="GO" id="GO:0031267">
    <property type="term" value="F:small GTPase binding"/>
    <property type="evidence" value="ECO:0007669"/>
    <property type="project" value="TreeGrafter"/>
</dbReference>
<feature type="coiled-coil region" evidence="4">
    <location>
        <begin position="367"/>
        <end position="401"/>
    </location>
</feature>
<organism evidence="7 9">
    <name type="scientific">Adineta steineri</name>
    <dbReference type="NCBI Taxonomy" id="433720"/>
    <lineage>
        <taxon>Eukaryota</taxon>
        <taxon>Metazoa</taxon>
        <taxon>Spiralia</taxon>
        <taxon>Gnathifera</taxon>
        <taxon>Rotifera</taxon>
        <taxon>Eurotatoria</taxon>
        <taxon>Bdelloidea</taxon>
        <taxon>Adinetida</taxon>
        <taxon>Adinetidae</taxon>
        <taxon>Adineta</taxon>
    </lineage>
</organism>
<evidence type="ECO:0000313" key="8">
    <source>
        <dbReference type="EMBL" id="CAF3780486.1"/>
    </source>
</evidence>
<evidence type="ECO:0000256" key="1">
    <source>
        <dbReference type="ARBA" id="ARBA00004555"/>
    </source>
</evidence>
<dbReference type="GO" id="GO:0005794">
    <property type="term" value="C:Golgi apparatus"/>
    <property type="evidence" value="ECO:0007669"/>
    <property type="project" value="UniProtKB-SubCell"/>
</dbReference>
<dbReference type="EMBL" id="CAJOBB010000939">
    <property type="protein sequence ID" value="CAF3780486.1"/>
    <property type="molecule type" value="Genomic_DNA"/>
</dbReference>
<keyword evidence="3 4" id="KW-0175">Coiled coil</keyword>
<dbReference type="Proteomes" id="UP000663860">
    <property type="component" value="Unassembled WGS sequence"/>
</dbReference>
<reference evidence="7" key="1">
    <citation type="submission" date="2021-02" db="EMBL/GenBank/DDBJ databases">
        <authorList>
            <person name="Nowell W R."/>
        </authorList>
    </citation>
    <scope>NUCLEOTIDE SEQUENCE</scope>
</reference>
<gene>
    <name evidence="7" type="ORF">IZO911_LOCUS28951</name>
    <name evidence="8" type="ORF">KXQ929_LOCUS15893</name>
</gene>
<dbReference type="EMBL" id="CAJNOE010000419">
    <property type="protein sequence ID" value="CAF1206997.1"/>
    <property type="molecule type" value="Genomic_DNA"/>
</dbReference>
<dbReference type="GO" id="GO:0007030">
    <property type="term" value="P:Golgi organization"/>
    <property type="evidence" value="ECO:0007669"/>
    <property type="project" value="TreeGrafter"/>
</dbReference>
<name>A0A814WU08_9BILA</name>
<feature type="domain" description="GRIP" evidence="6">
    <location>
        <begin position="933"/>
        <end position="982"/>
    </location>
</feature>
<feature type="region of interest" description="Disordered" evidence="5">
    <location>
        <begin position="1065"/>
        <end position="1091"/>
    </location>
</feature>
<feature type="coiled-coil region" evidence="4">
    <location>
        <begin position="616"/>
        <end position="657"/>
    </location>
</feature>
<evidence type="ECO:0000313" key="7">
    <source>
        <dbReference type="EMBL" id="CAF1206997.1"/>
    </source>
</evidence>
<dbReference type="PANTHER" id="PTHR18921">
    <property type="entry name" value="MYOSIN HEAVY CHAIN - RELATED"/>
    <property type="match status" value="1"/>
</dbReference>
<dbReference type="GO" id="GO:0006888">
    <property type="term" value="P:endoplasmic reticulum to Golgi vesicle-mediated transport"/>
    <property type="evidence" value="ECO:0007669"/>
    <property type="project" value="TreeGrafter"/>
</dbReference>
<protein>
    <recommendedName>
        <fullName evidence="6">GRIP domain-containing protein</fullName>
    </recommendedName>
</protein>
<dbReference type="PROSITE" id="PS50913">
    <property type="entry name" value="GRIP"/>
    <property type="match status" value="1"/>
</dbReference>
<proteinExistence type="predicted"/>
<evidence type="ECO:0000256" key="4">
    <source>
        <dbReference type="SAM" id="Coils"/>
    </source>
</evidence>
<comment type="subcellular location">
    <subcellularLocation>
        <location evidence="1">Golgi apparatus</location>
    </subcellularLocation>
</comment>
<accession>A0A814WU08</accession>
<evidence type="ECO:0000259" key="6">
    <source>
        <dbReference type="PROSITE" id="PS50913"/>
    </source>
</evidence>
<dbReference type="Proteomes" id="UP000663868">
    <property type="component" value="Unassembled WGS sequence"/>
</dbReference>
<feature type="coiled-coil region" evidence="4">
    <location>
        <begin position="689"/>
        <end position="929"/>
    </location>
</feature>
<dbReference type="PANTHER" id="PTHR18921:SF2">
    <property type="entry name" value="THYROID RECEPTOR-INTERACTING PROTEIN 11"/>
    <property type="match status" value="1"/>
</dbReference>
<evidence type="ECO:0000313" key="9">
    <source>
        <dbReference type="Proteomes" id="UP000663860"/>
    </source>
</evidence>
<evidence type="ECO:0000256" key="2">
    <source>
        <dbReference type="ARBA" id="ARBA00023034"/>
    </source>
</evidence>
<feature type="coiled-coil region" evidence="4">
    <location>
        <begin position="15"/>
        <end position="275"/>
    </location>
</feature>
<evidence type="ECO:0000256" key="5">
    <source>
        <dbReference type="SAM" id="MobiDB-lite"/>
    </source>
</evidence>
<dbReference type="AlphaFoldDB" id="A0A814WU08"/>